<dbReference type="Gene3D" id="2.170.140.10">
    <property type="entry name" value="Chitin binding domain"/>
    <property type="match status" value="1"/>
</dbReference>
<protein>
    <submittedName>
        <fullName evidence="3">Uncharacterized protein LOC106071887 isoform X1</fullName>
    </submittedName>
</protein>
<dbReference type="Proteomes" id="UP001165740">
    <property type="component" value="Chromosome 18"/>
</dbReference>
<sequence>MWLIKFKDVNRLNETMSVFKISVCILLHLTFVNCQLALTTKVATCTDGAVQAGNSFMPHETYCEAFYHCNSGLNMFQRSCAYGTLYHPDLFTCVAPGQAVCNNWECNSGRVGRNYPSLCCDQFYTCTGSGFVKQSCQSGYKFDQLKGVCVPGSCIDQPNCVRFGTTDDPLYKCSDVPNSNPCKYDTVSNGVVARDRPCPHGTAFNATLCQCSIFASYCPNGVNYLDNKTPDVSCRASVTLDFNTYPIVASSEKLGLAKLDYYFQTVGVSVLGGRGIFSTDPVTQNPSYLYNYFLNANQLRSPFALSVVFRWTKPLNGQTITLLTNDFFPRVCVPTFEVTVSYNNGVYTVNLYTVAVDELTKNRLAGSTQASIALAVDNFLETLVLFDGALSGQLIDRGPSGLSTAVTNKVLIPATQRLGDFVATNKCGLMLGKGLNGAIEKFQIREGCLDFSKVRA</sequence>
<name>A0A9W2ZEJ0_BIOGL</name>
<dbReference type="OrthoDB" id="6020543at2759"/>
<dbReference type="OMA" id="LMSHENY"/>
<gene>
    <name evidence="3" type="primary">LOC106071887</name>
</gene>
<dbReference type="SMART" id="SM00494">
    <property type="entry name" value="ChtBD2"/>
    <property type="match status" value="2"/>
</dbReference>
<evidence type="ECO:0000313" key="2">
    <source>
        <dbReference type="Proteomes" id="UP001165740"/>
    </source>
</evidence>
<dbReference type="AlphaFoldDB" id="A0A9W2ZEJ0"/>
<dbReference type="PROSITE" id="PS50940">
    <property type="entry name" value="CHIT_BIND_II"/>
    <property type="match status" value="1"/>
</dbReference>
<feature type="domain" description="Chitin-binding type-2" evidence="1">
    <location>
        <begin position="42"/>
        <end position="103"/>
    </location>
</feature>
<dbReference type="GO" id="GO:0008061">
    <property type="term" value="F:chitin binding"/>
    <property type="evidence" value="ECO:0007669"/>
    <property type="project" value="InterPro"/>
</dbReference>
<evidence type="ECO:0000313" key="3">
    <source>
        <dbReference type="RefSeq" id="XP_055873358.1"/>
    </source>
</evidence>
<dbReference type="InterPro" id="IPR036508">
    <property type="entry name" value="Chitin-bd_dom_sf"/>
</dbReference>
<dbReference type="Pfam" id="PF01607">
    <property type="entry name" value="CBM_14"/>
    <property type="match status" value="1"/>
</dbReference>
<dbReference type="InterPro" id="IPR002557">
    <property type="entry name" value="Chitin-bd_dom"/>
</dbReference>
<organism evidence="2 3">
    <name type="scientific">Biomphalaria glabrata</name>
    <name type="common">Bloodfluke planorb</name>
    <name type="synonym">Freshwater snail</name>
    <dbReference type="NCBI Taxonomy" id="6526"/>
    <lineage>
        <taxon>Eukaryota</taxon>
        <taxon>Metazoa</taxon>
        <taxon>Spiralia</taxon>
        <taxon>Lophotrochozoa</taxon>
        <taxon>Mollusca</taxon>
        <taxon>Gastropoda</taxon>
        <taxon>Heterobranchia</taxon>
        <taxon>Euthyneura</taxon>
        <taxon>Panpulmonata</taxon>
        <taxon>Hygrophila</taxon>
        <taxon>Lymnaeoidea</taxon>
        <taxon>Planorbidae</taxon>
        <taxon>Biomphalaria</taxon>
    </lineage>
</organism>
<accession>A0A9W2ZEJ0</accession>
<evidence type="ECO:0000259" key="1">
    <source>
        <dbReference type="PROSITE" id="PS50940"/>
    </source>
</evidence>
<dbReference type="RefSeq" id="XP_055873358.1">
    <property type="nucleotide sequence ID" value="XM_056017383.1"/>
</dbReference>
<reference evidence="3" key="1">
    <citation type="submission" date="2025-08" db="UniProtKB">
        <authorList>
            <consortium name="RefSeq"/>
        </authorList>
    </citation>
    <scope>IDENTIFICATION</scope>
</reference>
<proteinExistence type="predicted"/>
<dbReference type="GeneID" id="106071887"/>
<dbReference type="GO" id="GO:0005576">
    <property type="term" value="C:extracellular region"/>
    <property type="evidence" value="ECO:0007669"/>
    <property type="project" value="InterPro"/>
</dbReference>
<dbReference type="SUPFAM" id="SSF57625">
    <property type="entry name" value="Invertebrate chitin-binding proteins"/>
    <property type="match status" value="2"/>
</dbReference>
<keyword evidence="2" id="KW-1185">Reference proteome</keyword>